<reference evidence="16 17" key="1">
    <citation type="submission" date="2023-06" db="EMBL/GenBank/DDBJ databases">
        <title>Sporosarcina sp. nov., isolated from Korean tranditional fermented seafood 'Jeotgal'.</title>
        <authorList>
            <person name="Yang A.I."/>
            <person name="Shin N.-R."/>
        </authorList>
    </citation>
    <scope>NUCLEOTIDE SEQUENCE [LARGE SCALE GENOMIC DNA]</scope>
    <source>
        <strain evidence="16 17">T2O-4</strain>
    </source>
</reference>
<evidence type="ECO:0000256" key="15">
    <source>
        <dbReference type="SAM" id="Phobius"/>
    </source>
</evidence>
<dbReference type="Proteomes" id="UP001303902">
    <property type="component" value="Chromosome"/>
</dbReference>
<keyword evidence="3" id="KW-1003">Cell membrane</keyword>
<evidence type="ECO:0000313" key="17">
    <source>
        <dbReference type="Proteomes" id="UP001303902"/>
    </source>
</evidence>
<evidence type="ECO:0000256" key="12">
    <source>
        <dbReference type="ARBA" id="ARBA00023136"/>
    </source>
</evidence>
<evidence type="ECO:0000256" key="1">
    <source>
        <dbReference type="ARBA" id="ARBA00004651"/>
    </source>
</evidence>
<keyword evidence="9" id="KW-0067">ATP-binding</keyword>
<keyword evidence="8 16" id="KW-0418">Kinase</keyword>
<proteinExistence type="inferred from homology"/>
<evidence type="ECO:0000256" key="10">
    <source>
        <dbReference type="ARBA" id="ARBA00022989"/>
    </source>
</evidence>
<dbReference type="CDD" id="cd14265">
    <property type="entry name" value="UDPK_IM_like"/>
    <property type="match status" value="1"/>
</dbReference>
<evidence type="ECO:0000256" key="11">
    <source>
        <dbReference type="ARBA" id="ARBA00023098"/>
    </source>
</evidence>
<evidence type="ECO:0000256" key="2">
    <source>
        <dbReference type="ARBA" id="ARBA00005967"/>
    </source>
</evidence>
<keyword evidence="13" id="KW-0594">Phospholipid biosynthesis</keyword>
<dbReference type="Gene3D" id="1.10.287.3610">
    <property type="match status" value="1"/>
</dbReference>
<keyword evidence="4" id="KW-0444">Lipid biosynthesis</keyword>
<keyword evidence="12 15" id="KW-0472">Membrane</keyword>
<keyword evidence="17" id="KW-1185">Reference proteome</keyword>
<dbReference type="EMBL" id="CP129118">
    <property type="protein sequence ID" value="WOV88822.1"/>
    <property type="molecule type" value="Genomic_DNA"/>
</dbReference>
<dbReference type="PANTHER" id="PTHR34299">
    <property type="entry name" value="DIACYLGLYCEROL KINASE"/>
    <property type="match status" value="1"/>
</dbReference>
<dbReference type="InterPro" id="IPR000829">
    <property type="entry name" value="DAGK"/>
</dbReference>
<dbReference type="PROSITE" id="PS01069">
    <property type="entry name" value="DAGK_PROKAR"/>
    <property type="match status" value="1"/>
</dbReference>
<organism evidence="16 17">
    <name type="scientific">Sporosarcina oncorhynchi</name>
    <dbReference type="NCBI Taxonomy" id="3056444"/>
    <lineage>
        <taxon>Bacteria</taxon>
        <taxon>Bacillati</taxon>
        <taxon>Bacillota</taxon>
        <taxon>Bacilli</taxon>
        <taxon>Bacillales</taxon>
        <taxon>Caryophanaceae</taxon>
        <taxon>Sporosarcina</taxon>
    </lineage>
</organism>
<accession>A0ABZ0L8E2</accession>
<evidence type="ECO:0000256" key="8">
    <source>
        <dbReference type="ARBA" id="ARBA00022777"/>
    </source>
</evidence>
<evidence type="ECO:0000256" key="13">
    <source>
        <dbReference type="ARBA" id="ARBA00023209"/>
    </source>
</evidence>
<dbReference type="InterPro" id="IPR033717">
    <property type="entry name" value="UDPK"/>
</dbReference>
<keyword evidence="7" id="KW-0547">Nucleotide-binding</keyword>
<sequence>MRAFFKAFHYAAKGIVHSLRSERNMKFHTIALIFVTIAGLLTGLSITEWMIILILFGGMLSLEMLNTAIERVVDLVTTDHHPLAGQAKDVGSGAVLVFAIISAVIGLIIFLPKWF</sequence>
<comment type="subcellular location">
    <subcellularLocation>
        <location evidence="1">Cell membrane</location>
        <topology evidence="1">Multi-pass membrane protein</topology>
    </subcellularLocation>
</comment>
<evidence type="ECO:0000256" key="9">
    <source>
        <dbReference type="ARBA" id="ARBA00022840"/>
    </source>
</evidence>
<comment type="similarity">
    <text evidence="2">Belongs to the bacterial diacylglycerol kinase family.</text>
</comment>
<dbReference type="GO" id="GO:0016301">
    <property type="term" value="F:kinase activity"/>
    <property type="evidence" value="ECO:0007669"/>
    <property type="project" value="UniProtKB-KW"/>
</dbReference>
<keyword evidence="14" id="KW-1208">Phospholipid metabolism</keyword>
<keyword evidence="10 15" id="KW-1133">Transmembrane helix</keyword>
<evidence type="ECO:0000313" key="16">
    <source>
        <dbReference type="EMBL" id="WOV88822.1"/>
    </source>
</evidence>
<name>A0ABZ0L8E2_9BACL</name>
<feature type="transmembrane region" description="Helical" evidence="15">
    <location>
        <begin position="30"/>
        <end position="56"/>
    </location>
</feature>
<protein>
    <submittedName>
        <fullName evidence="16">Diacylglycerol kinase family protein</fullName>
        <ecNumber evidence="16">2.7.1.-</ecNumber>
    </submittedName>
</protein>
<keyword evidence="5 16" id="KW-0808">Transferase</keyword>
<evidence type="ECO:0000256" key="3">
    <source>
        <dbReference type="ARBA" id="ARBA00022475"/>
    </source>
</evidence>
<dbReference type="PANTHER" id="PTHR34299:SF1">
    <property type="entry name" value="DIACYLGLYCEROL KINASE"/>
    <property type="match status" value="1"/>
</dbReference>
<feature type="transmembrane region" description="Helical" evidence="15">
    <location>
        <begin position="90"/>
        <end position="111"/>
    </location>
</feature>
<gene>
    <name evidence="16" type="ORF">QWT69_06865</name>
</gene>
<evidence type="ECO:0000256" key="7">
    <source>
        <dbReference type="ARBA" id="ARBA00022741"/>
    </source>
</evidence>
<dbReference type="Pfam" id="PF01219">
    <property type="entry name" value="DAGK_prokar"/>
    <property type="match status" value="1"/>
</dbReference>
<keyword evidence="11" id="KW-0443">Lipid metabolism</keyword>
<evidence type="ECO:0000256" key="6">
    <source>
        <dbReference type="ARBA" id="ARBA00022692"/>
    </source>
</evidence>
<keyword evidence="6 15" id="KW-0812">Transmembrane</keyword>
<dbReference type="InterPro" id="IPR036945">
    <property type="entry name" value="DAGK_sf"/>
</dbReference>
<evidence type="ECO:0000256" key="14">
    <source>
        <dbReference type="ARBA" id="ARBA00023264"/>
    </source>
</evidence>
<evidence type="ECO:0000256" key="4">
    <source>
        <dbReference type="ARBA" id="ARBA00022516"/>
    </source>
</evidence>
<evidence type="ECO:0000256" key="5">
    <source>
        <dbReference type="ARBA" id="ARBA00022679"/>
    </source>
</evidence>
<dbReference type="EC" id="2.7.1.-" evidence="16"/>